<comment type="similarity">
    <text evidence="1">Belongs to the peptidase C48 family.</text>
</comment>
<name>A0ABM3R089_SPIOL</name>
<sequence>MNNRAEVSQYLDDGIRQCTKAKNKFILAPYFEDLHWMLLVICVSSHTIYQFDSCRRDPLRSVLVKSLLNKVLMKMNVKKSALPQWKSVKCAQQEGGVECGYYLMKFMHDIFKTCKEVQDLEKVQKTVAANMPCHTRRKHAECSSSRTAMEDASDNEAAEVEPYLLG</sequence>
<dbReference type="Gene3D" id="3.40.395.10">
    <property type="entry name" value="Adenoviral Proteinase, Chain A"/>
    <property type="match status" value="1"/>
</dbReference>
<dbReference type="PANTHER" id="PTHR33018">
    <property type="entry name" value="OS10G0338966 PROTEIN-RELATED"/>
    <property type="match status" value="1"/>
</dbReference>
<evidence type="ECO:0000256" key="2">
    <source>
        <dbReference type="ARBA" id="ARBA00022670"/>
    </source>
</evidence>
<keyword evidence="3" id="KW-0378">Hydrolase</keyword>
<dbReference type="PANTHER" id="PTHR33018:SF31">
    <property type="entry name" value="TRANSPOSASE, PTTA_EN_SPM, PLANT"/>
    <property type="match status" value="1"/>
</dbReference>
<evidence type="ECO:0000313" key="7">
    <source>
        <dbReference type="RefSeq" id="XP_056689003.1"/>
    </source>
</evidence>
<gene>
    <name evidence="7" type="primary">LOC130459147</name>
</gene>
<accession>A0ABM3R089</accession>
<dbReference type="SUPFAM" id="SSF54001">
    <property type="entry name" value="Cysteine proteinases"/>
    <property type="match status" value="1"/>
</dbReference>
<dbReference type="InterPro" id="IPR003653">
    <property type="entry name" value="Peptidase_C48_C"/>
</dbReference>
<dbReference type="PROSITE" id="PS50600">
    <property type="entry name" value="ULP_PROTEASE"/>
    <property type="match status" value="1"/>
</dbReference>
<dbReference type="InterPro" id="IPR038765">
    <property type="entry name" value="Papain-like_cys_pep_sf"/>
</dbReference>
<dbReference type="Proteomes" id="UP000813463">
    <property type="component" value="Chromosome 1"/>
</dbReference>
<organism evidence="6 7">
    <name type="scientific">Spinacia oleracea</name>
    <name type="common">Spinach</name>
    <dbReference type="NCBI Taxonomy" id="3562"/>
    <lineage>
        <taxon>Eukaryota</taxon>
        <taxon>Viridiplantae</taxon>
        <taxon>Streptophyta</taxon>
        <taxon>Embryophyta</taxon>
        <taxon>Tracheophyta</taxon>
        <taxon>Spermatophyta</taxon>
        <taxon>Magnoliopsida</taxon>
        <taxon>eudicotyledons</taxon>
        <taxon>Gunneridae</taxon>
        <taxon>Pentapetalae</taxon>
        <taxon>Caryophyllales</taxon>
        <taxon>Chenopodiaceae</taxon>
        <taxon>Chenopodioideae</taxon>
        <taxon>Anserineae</taxon>
        <taxon>Spinacia</taxon>
    </lineage>
</organism>
<reference evidence="6" key="1">
    <citation type="journal article" date="2021" name="Nat. Commun.">
        <title>Genomic analyses provide insights into spinach domestication and the genetic basis of agronomic traits.</title>
        <authorList>
            <person name="Cai X."/>
            <person name="Sun X."/>
            <person name="Xu C."/>
            <person name="Sun H."/>
            <person name="Wang X."/>
            <person name="Ge C."/>
            <person name="Zhang Z."/>
            <person name="Wang Q."/>
            <person name="Fei Z."/>
            <person name="Jiao C."/>
            <person name="Wang Q."/>
        </authorList>
    </citation>
    <scope>NUCLEOTIDE SEQUENCE [LARGE SCALE GENOMIC DNA]</scope>
    <source>
        <strain evidence="6">cv. Varoflay</strain>
    </source>
</reference>
<evidence type="ECO:0000256" key="3">
    <source>
        <dbReference type="ARBA" id="ARBA00022801"/>
    </source>
</evidence>
<keyword evidence="2" id="KW-0645">Protease</keyword>
<feature type="domain" description="Ubiquitin-like protease family profile" evidence="5">
    <location>
        <begin position="1"/>
        <end position="110"/>
    </location>
</feature>
<reference evidence="7" key="2">
    <citation type="submission" date="2025-08" db="UniProtKB">
        <authorList>
            <consortium name="RefSeq"/>
        </authorList>
    </citation>
    <scope>IDENTIFICATION</scope>
    <source>
        <tissue evidence="7">Leaf</tissue>
    </source>
</reference>
<keyword evidence="6" id="KW-1185">Reference proteome</keyword>
<feature type="region of interest" description="Disordered" evidence="4">
    <location>
        <begin position="142"/>
        <end position="166"/>
    </location>
</feature>
<evidence type="ECO:0000256" key="4">
    <source>
        <dbReference type="SAM" id="MobiDB-lite"/>
    </source>
</evidence>
<evidence type="ECO:0000259" key="5">
    <source>
        <dbReference type="PROSITE" id="PS50600"/>
    </source>
</evidence>
<evidence type="ECO:0000313" key="6">
    <source>
        <dbReference type="Proteomes" id="UP000813463"/>
    </source>
</evidence>
<dbReference type="RefSeq" id="XP_056689003.1">
    <property type="nucleotide sequence ID" value="XM_056833025.1"/>
</dbReference>
<dbReference type="Pfam" id="PF02902">
    <property type="entry name" value="Peptidase_C48"/>
    <property type="match status" value="1"/>
</dbReference>
<evidence type="ECO:0000256" key="1">
    <source>
        <dbReference type="ARBA" id="ARBA00005234"/>
    </source>
</evidence>
<dbReference type="GeneID" id="130459147"/>
<proteinExistence type="inferred from homology"/>
<protein>
    <recommendedName>
        <fullName evidence="5">Ubiquitin-like protease family profile domain-containing protein</fullName>
    </recommendedName>
</protein>